<dbReference type="RefSeq" id="WP_100902402.1">
    <property type="nucleotide sequence ID" value="NZ_CAWNNC010000001.1"/>
</dbReference>
<dbReference type="Proteomes" id="UP000232003">
    <property type="component" value="Chromosome"/>
</dbReference>
<protein>
    <submittedName>
        <fullName evidence="1">Uncharacterized protein</fullName>
    </submittedName>
</protein>
<evidence type="ECO:0000313" key="1">
    <source>
        <dbReference type="EMBL" id="AUB42344.1"/>
    </source>
</evidence>
<dbReference type="EMBL" id="CP024785">
    <property type="protein sequence ID" value="AUB42344.1"/>
    <property type="molecule type" value="Genomic_DNA"/>
</dbReference>
<name>A0A2K8T3S0_9NOSO</name>
<proteinExistence type="predicted"/>
<reference evidence="1 2" key="1">
    <citation type="submission" date="2017-11" db="EMBL/GenBank/DDBJ databases">
        <title>Complete genome of a free-living desiccation-tolerant cyanobacterium and its photosynthetic adaptation to extreme terrestrial habitat.</title>
        <authorList>
            <person name="Shang J."/>
        </authorList>
    </citation>
    <scope>NUCLEOTIDE SEQUENCE [LARGE SCALE GENOMIC DNA]</scope>
    <source>
        <strain evidence="1 2">CCNUN1</strain>
    </source>
</reference>
<organism evidence="1 2">
    <name type="scientific">Nostoc flagelliforme CCNUN1</name>
    <dbReference type="NCBI Taxonomy" id="2038116"/>
    <lineage>
        <taxon>Bacteria</taxon>
        <taxon>Bacillati</taxon>
        <taxon>Cyanobacteriota</taxon>
        <taxon>Cyanophyceae</taxon>
        <taxon>Nostocales</taxon>
        <taxon>Nostocaceae</taxon>
        <taxon>Nostoc</taxon>
    </lineage>
</organism>
<evidence type="ECO:0000313" key="2">
    <source>
        <dbReference type="Proteomes" id="UP000232003"/>
    </source>
</evidence>
<dbReference type="AlphaFoldDB" id="A0A2K8T3S0"/>
<gene>
    <name evidence="1" type="ORF">COO91_08467</name>
</gene>
<sequence>MNIGIISPKNSGFLEVMSEGEGSDYWQIAAIHINGQAFCPSPRLYRSKQVALAQAARIYDWLADHEPQISGGACYCFELKLALWHQPKVS</sequence>
<dbReference type="OrthoDB" id="514066at2"/>
<keyword evidence="2" id="KW-1185">Reference proteome</keyword>
<accession>A0A2K8T3S0</accession>
<dbReference type="KEGG" id="nfl:COO91_08467"/>